<dbReference type="Pfam" id="PF10512">
    <property type="entry name" value="Borealin"/>
    <property type="match status" value="1"/>
</dbReference>
<evidence type="ECO:0000259" key="2">
    <source>
        <dbReference type="Pfam" id="PF10512"/>
    </source>
</evidence>
<dbReference type="EMBL" id="JAMYWD010000003">
    <property type="protein sequence ID" value="KAJ4976474.1"/>
    <property type="molecule type" value="Genomic_DNA"/>
</dbReference>
<evidence type="ECO:0000313" key="4">
    <source>
        <dbReference type="Proteomes" id="UP001141806"/>
    </source>
</evidence>
<evidence type="ECO:0000256" key="1">
    <source>
        <dbReference type="SAM" id="MobiDB-lite"/>
    </source>
</evidence>
<feature type="region of interest" description="Disordered" evidence="1">
    <location>
        <begin position="1"/>
        <end position="36"/>
    </location>
</feature>
<sequence length="242" mass="27551">MGKRNARKNVPKASTTLARNINDAQEEPTAEMQEDALRDHEVECQIAATRAIRDLETERLRTGLRWLRSNFSEEQLRTPVLQFFEENLPNLSVVKNEKDRQFEVEWKRKDGNMSMSQTERNIHAALLQRMSIAYPDFAGLIPNSGAFEFSSKSVKTNLFASANLLIPDFVLEEHSDTYMLGLQNAFRTPGVSSHSHRLSVGMTPKTVRLPKHGEMLLSMRGSPLGVYKEDNNMEVINESENE</sequence>
<feature type="compositionally biased region" description="Acidic residues" evidence="1">
    <location>
        <begin position="24"/>
        <end position="34"/>
    </location>
</feature>
<feature type="compositionally biased region" description="Basic residues" evidence="1">
    <location>
        <begin position="1"/>
        <end position="10"/>
    </location>
</feature>
<gene>
    <name evidence="3" type="ORF">NE237_001580</name>
</gene>
<proteinExistence type="predicted"/>
<feature type="domain" description="Borealin C-terminal" evidence="2">
    <location>
        <begin position="201"/>
        <end position="233"/>
    </location>
</feature>
<dbReference type="PANTHER" id="PTHR37248">
    <property type="entry name" value="TRANSLATION INITIATION FACTOR"/>
    <property type="match status" value="1"/>
</dbReference>
<dbReference type="OrthoDB" id="1920481at2759"/>
<feature type="compositionally biased region" description="Polar residues" evidence="1">
    <location>
        <begin position="12"/>
        <end position="23"/>
    </location>
</feature>
<comment type="caution">
    <text evidence="3">The sequence shown here is derived from an EMBL/GenBank/DDBJ whole genome shotgun (WGS) entry which is preliminary data.</text>
</comment>
<protein>
    <recommendedName>
        <fullName evidence="2">Borealin C-terminal domain-containing protein</fullName>
    </recommendedName>
</protein>
<organism evidence="3 4">
    <name type="scientific">Protea cynaroides</name>
    <dbReference type="NCBI Taxonomy" id="273540"/>
    <lineage>
        <taxon>Eukaryota</taxon>
        <taxon>Viridiplantae</taxon>
        <taxon>Streptophyta</taxon>
        <taxon>Embryophyta</taxon>
        <taxon>Tracheophyta</taxon>
        <taxon>Spermatophyta</taxon>
        <taxon>Magnoliopsida</taxon>
        <taxon>Proteales</taxon>
        <taxon>Proteaceae</taxon>
        <taxon>Protea</taxon>
    </lineage>
</organism>
<keyword evidence="4" id="KW-1185">Reference proteome</keyword>
<dbReference type="InterPro" id="IPR046466">
    <property type="entry name" value="Borealin_C"/>
</dbReference>
<dbReference type="PANTHER" id="PTHR37248:SF1">
    <property type="entry name" value="TRANSLATION INITIATION FACTOR"/>
    <property type="match status" value="1"/>
</dbReference>
<dbReference type="Proteomes" id="UP001141806">
    <property type="component" value="Unassembled WGS sequence"/>
</dbReference>
<evidence type="ECO:0000313" key="3">
    <source>
        <dbReference type="EMBL" id="KAJ4976474.1"/>
    </source>
</evidence>
<reference evidence="3" key="1">
    <citation type="journal article" date="2023" name="Plant J.">
        <title>The genome of the king protea, Protea cynaroides.</title>
        <authorList>
            <person name="Chang J."/>
            <person name="Duong T.A."/>
            <person name="Schoeman C."/>
            <person name="Ma X."/>
            <person name="Roodt D."/>
            <person name="Barker N."/>
            <person name="Li Z."/>
            <person name="Van de Peer Y."/>
            <person name="Mizrachi E."/>
        </authorList>
    </citation>
    <scope>NUCLEOTIDE SEQUENCE</scope>
    <source>
        <tissue evidence="3">Young leaves</tissue>
    </source>
</reference>
<accession>A0A9Q0KTS4</accession>
<name>A0A9Q0KTS4_9MAGN</name>
<dbReference type="AlphaFoldDB" id="A0A9Q0KTS4"/>